<dbReference type="InterPro" id="IPR040000">
    <property type="entry name" value="NOP9"/>
</dbReference>
<accession>A0AAW0GTA8</accession>
<dbReference type="Proteomes" id="UP001385951">
    <property type="component" value="Unassembled WGS sequence"/>
</dbReference>
<reference evidence="6 7" key="1">
    <citation type="submission" date="2022-09" db="EMBL/GenBank/DDBJ databases">
        <authorList>
            <person name="Palmer J.M."/>
        </authorList>
    </citation>
    <scope>NUCLEOTIDE SEQUENCE [LARGE SCALE GENOMIC DNA]</scope>
    <source>
        <strain evidence="6 7">DSM 7382</strain>
    </source>
</reference>
<feature type="region of interest" description="Disordered" evidence="5">
    <location>
        <begin position="498"/>
        <end position="523"/>
    </location>
</feature>
<dbReference type="Gene3D" id="1.25.10.10">
    <property type="entry name" value="Leucine-rich Repeat Variant"/>
    <property type="match status" value="3"/>
</dbReference>
<feature type="region of interest" description="Disordered" evidence="5">
    <location>
        <begin position="667"/>
        <end position="713"/>
    </location>
</feature>
<name>A0AAW0GTA8_9APHY</name>
<organism evidence="6 7">
    <name type="scientific">Cerrena zonata</name>
    <dbReference type="NCBI Taxonomy" id="2478898"/>
    <lineage>
        <taxon>Eukaryota</taxon>
        <taxon>Fungi</taxon>
        <taxon>Dikarya</taxon>
        <taxon>Basidiomycota</taxon>
        <taxon>Agaricomycotina</taxon>
        <taxon>Agaricomycetes</taxon>
        <taxon>Polyporales</taxon>
        <taxon>Cerrenaceae</taxon>
        <taxon>Cerrena</taxon>
    </lineage>
</organism>
<dbReference type="InterPro" id="IPR001313">
    <property type="entry name" value="Pumilio_RNA-bd_rpt"/>
</dbReference>
<sequence>MPRENRKRGKKTKKSQNTEDYHPPAPVVEENFDQNEAGPSWIVSAPRDSQVNDEAPFGYVDAEVKAYFRTVDVQIRDWQENEHLPEEEPDTDPNEDRRLFFVAALTEMSDKEKQLATDPDCSVILERMIYSMDDFARRVFVDRLSGSLEALVKHRFASHVCQTLFTTGVNTIARESKGIFPPAATSGEEGELRTLTQLLVDACEELLPSVSSLVMDSFGSHVLRALLVLLCPNLFPPEKSSAMRSKKSAAYKAKQGPLKSVFTNDSDAPVSRVPFTPKELLPLAPRFVRAIRENLSENEIRALAANQVASPVLQMLLEVEADRQMADEPGSLMDCVMAGLITALHENPSVVPEPSDYVGTLLRDPTSSHLLETLISRSPEHVFNVLWESYLKGKLARLAVHPVANFVIAKAIGRANGEQISLVCEEIKPVAGKILKSSRIGVFRALIDRVAALHTHEELVTECILVAFEISSDEDRKLVVPCILRLLPIKEYHTALEKVQTKPDGGENSTFKKRKPEDDPMEPKTQGAILLQSMLRLEAPHNEIVIDSILALPIEELLNTAYHATSSRVLDAFLDSPTVLSKTKRKFLLSLIGHYHVLVDDRIGSRVGDRCWAYADPYLKEKIARSLIPHETTLAGSFYGKFFARSLNLHLFKKNADEWKNVQAHNKLAAQPKIPPAPVPTSSVKDEAKDTDVPTSKSEKRKRKHRPEDEIDELFDNTLGKKIKRAGLSGEVVTKTKSTSSDKMKVEDVKDKSLKDILGAIQAAPKNDEKGHGKKKKRAR</sequence>
<dbReference type="GO" id="GO:0030686">
    <property type="term" value="C:90S preribosome"/>
    <property type="evidence" value="ECO:0007669"/>
    <property type="project" value="TreeGrafter"/>
</dbReference>
<gene>
    <name evidence="6" type="ORF">QCA50_001251</name>
</gene>
<keyword evidence="2" id="KW-0677">Repeat</keyword>
<comment type="caution">
    <text evidence="6">The sequence shown here is derived from an EMBL/GenBank/DDBJ whole genome shotgun (WGS) entry which is preliminary data.</text>
</comment>
<dbReference type="GO" id="GO:0000056">
    <property type="term" value="P:ribosomal small subunit export from nucleus"/>
    <property type="evidence" value="ECO:0007669"/>
    <property type="project" value="TreeGrafter"/>
</dbReference>
<evidence type="ECO:0000256" key="3">
    <source>
        <dbReference type="ARBA" id="ARBA00030932"/>
    </source>
</evidence>
<dbReference type="GO" id="GO:0000447">
    <property type="term" value="P:endonucleolytic cleavage in ITS1 to separate SSU-rRNA from 5.8S rRNA and LSU-rRNA from tricistronic rRNA transcript (SSU-rRNA, 5.8S rRNA, LSU-rRNA)"/>
    <property type="evidence" value="ECO:0007669"/>
    <property type="project" value="TreeGrafter"/>
</dbReference>
<dbReference type="GO" id="GO:0000480">
    <property type="term" value="P:endonucleolytic cleavage in 5'-ETS of tricistronic rRNA transcript (SSU-rRNA, 5.8S rRNA, LSU-rRNA)"/>
    <property type="evidence" value="ECO:0007669"/>
    <property type="project" value="TreeGrafter"/>
</dbReference>
<evidence type="ECO:0000256" key="4">
    <source>
        <dbReference type="ARBA" id="ARBA00031929"/>
    </source>
</evidence>
<dbReference type="GO" id="GO:0005730">
    <property type="term" value="C:nucleolus"/>
    <property type="evidence" value="ECO:0007669"/>
    <property type="project" value="TreeGrafter"/>
</dbReference>
<dbReference type="PANTHER" id="PTHR13102">
    <property type="entry name" value="NUCLEOLAR PROTEIN 9"/>
    <property type="match status" value="1"/>
</dbReference>
<evidence type="ECO:0000256" key="5">
    <source>
        <dbReference type="SAM" id="MobiDB-lite"/>
    </source>
</evidence>
<keyword evidence="7" id="KW-1185">Reference proteome</keyword>
<dbReference type="PANTHER" id="PTHR13102:SF0">
    <property type="entry name" value="NUCLEOLAR PROTEIN 9"/>
    <property type="match status" value="1"/>
</dbReference>
<evidence type="ECO:0000313" key="7">
    <source>
        <dbReference type="Proteomes" id="UP001385951"/>
    </source>
</evidence>
<dbReference type="GO" id="GO:0030688">
    <property type="term" value="C:preribosome, small subunit precursor"/>
    <property type="evidence" value="ECO:0007669"/>
    <property type="project" value="TreeGrafter"/>
</dbReference>
<dbReference type="GO" id="GO:0000472">
    <property type="term" value="P:endonucleolytic cleavage to generate mature 5'-end of SSU-rRNA from (SSU-rRNA, 5.8S rRNA, LSU-rRNA)"/>
    <property type="evidence" value="ECO:0007669"/>
    <property type="project" value="TreeGrafter"/>
</dbReference>
<dbReference type="Pfam" id="PF22493">
    <property type="entry name" value="PUF_NOP9"/>
    <property type="match status" value="1"/>
</dbReference>
<feature type="region of interest" description="Disordered" evidence="5">
    <location>
        <begin position="1"/>
        <end position="48"/>
    </location>
</feature>
<evidence type="ECO:0000313" key="6">
    <source>
        <dbReference type="EMBL" id="KAK7696593.1"/>
    </source>
</evidence>
<proteinExistence type="predicted"/>
<dbReference type="SUPFAM" id="SSF48371">
    <property type="entry name" value="ARM repeat"/>
    <property type="match status" value="2"/>
</dbReference>
<feature type="compositionally biased region" description="Basic residues" evidence="5">
    <location>
        <begin position="1"/>
        <end position="14"/>
    </location>
</feature>
<dbReference type="EMBL" id="JASBNA010000001">
    <property type="protein sequence ID" value="KAK7696593.1"/>
    <property type="molecule type" value="Genomic_DNA"/>
</dbReference>
<dbReference type="InterPro" id="IPR016024">
    <property type="entry name" value="ARM-type_fold"/>
</dbReference>
<dbReference type="InterPro" id="IPR011989">
    <property type="entry name" value="ARM-like"/>
</dbReference>
<dbReference type="AlphaFoldDB" id="A0AAW0GTA8"/>
<evidence type="ECO:0000256" key="2">
    <source>
        <dbReference type="ARBA" id="ARBA00022737"/>
    </source>
</evidence>
<feature type="region of interest" description="Disordered" evidence="5">
    <location>
        <begin position="758"/>
        <end position="780"/>
    </location>
</feature>
<dbReference type="SMART" id="SM00025">
    <property type="entry name" value="Pumilio"/>
    <property type="match status" value="6"/>
</dbReference>
<evidence type="ECO:0000256" key="1">
    <source>
        <dbReference type="ARBA" id="ARBA00016427"/>
    </source>
</evidence>
<protein>
    <recommendedName>
        <fullName evidence="1">Nucleolar protein 9</fullName>
    </recommendedName>
    <alternativeName>
        <fullName evidence="3 4">Pumilio domain-containing protein NOP9</fullName>
    </alternativeName>
</protein>
<dbReference type="GO" id="GO:0003723">
    <property type="term" value="F:RNA binding"/>
    <property type="evidence" value="ECO:0007669"/>
    <property type="project" value="InterPro"/>
</dbReference>